<dbReference type="AlphaFoldDB" id="A0A8C6QGA8"/>
<dbReference type="OMA" id="QSFMCVG"/>
<keyword evidence="6" id="KW-0999">Mitochondrion inner membrane</keyword>
<comment type="subcellular location">
    <subcellularLocation>
        <location evidence="1">Mitochondrion inner membrane</location>
        <topology evidence="1">Multi-pass membrane protein</topology>
    </subcellularLocation>
</comment>
<sequence>MATWRRDGRLTGSQRLLCAGLAGALSLSLTAPLELATVLAQVGFARGHARGPWAIVPRVWVAEGPRALWKGNAVACLRLLPCSTVQLTAYRKFVVLFTDDLGHISQWSSIMAGSLAGMVSTIVTYPTDLIKTRLIVQNMLEPSYRGLIHAFTTIYQQEGFLALYRGLSLTILGAVPFSAGSLLVYMNLEKIWNGPRDHLSHLQNFANVCVAAAVSQTLSFPFDAVKRKMQAQSPYLPHHGGVDVHFSGAVDCFRQIVKAQGILGLWNGLTANLLKVVPYFGVMFSMFEFCKRICLYQNGYILSPLTYKLTPGVDQSLKPQELRELEFFKTRKLNSKKPTL</sequence>
<evidence type="ECO:0000256" key="2">
    <source>
        <dbReference type="ARBA" id="ARBA00006375"/>
    </source>
</evidence>
<feature type="repeat" description="Solcar" evidence="11">
    <location>
        <begin position="199"/>
        <end position="293"/>
    </location>
</feature>
<dbReference type="InterPro" id="IPR002067">
    <property type="entry name" value="MCP"/>
</dbReference>
<dbReference type="GeneID" id="103742864"/>
<dbReference type="Ensembl" id="ENSNGAT00000001735.1">
    <property type="protein sequence ID" value="ENSNGAP00000001705.1"/>
    <property type="gene ID" value="ENSNGAG00000001276.1"/>
</dbReference>
<keyword evidence="7 13" id="KW-1133">Transmembrane helix</keyword>
<evidence type="ECO:0000313" key="15">
    <source>
        <dbReference type="Proteomes" id="UP000694381"/>
    </source>
</evidence>
<keyword evidence="15" id="KW-1185">Reference proteome</keyword>
<dbReference type="FunFam" id="1.50.40.10:FF:000098">
    <property type="entry name" value="Mitochondrial substrate carrier family protein"/>
    <property type="match status" value="1"/>
</dbReference>
<keyword evidence="8" id="KW-0496">Mitochondrion</keyword>
<gene>
    <name evidence="14" type="primary">Slc25a43</name>
</gene>
<dbReference type="PRINTS" id="PR00926">
    <property type="entry name" value="MITOCARRIER"/>
</dbReference>
<dbReference type="Gene3D" id="1.50.40.10">
    <property type="entry name" value="Mitochondrial carrier domain"/>
    <property type="match status" value="1"/>
</dbReference>
<dbReference type="KEGG" id="ngi:103742864"/>
<accession>A0A8C6QGA8</accession>
<evidence type="ECO:0000256" key="5">
    <source>
        <dbReference type="ARBA" id="ARBA00022737"/>
    </source>
</evidence>
<evidence type="ECO:0000256" key="11">
    <source>
        <dbReference type="PROSITE-ProRule" id="PRU00282"/>
    </source>
</evidence>
<evidence type="ECO:0000256" key="3">
    <source>
        <dbReference type="ARBA" id="ARBA00022448"/>
    </source>
</evidence>
<evidence type="ECO:0000256" key="1">
    <source>
        <dbReference type="ARBA" id="ARBA00004448"/>
    </source>
</evidence>
<proteinExistence type="inferred from homology"/>
<name>A0A8C6QGA8_NANGA</name>
<dbReference type="InterPro" id="IPR018108">
    <property type="entry name" value="MCP_transmembrane"/>
</dbReference>
<dbReference type="SUPFAM" id="SSF103506">
    <property type="entry name" value="Mitochondrial carrier"/>
    <property type="match status" value="1"/>
</dbReference>
<keyword evidence="5" id="KW-0677">Repeat</keyword>
<keyword evidence="9 11" id="KW-0472">Membrane</keyword>
<evidence type="ECO:0000256" key="12">
    <source>
        <dbReference type="RuleBase" id="RU000488"/>
    </source>
</evidence>
<reference evidence="14" key="2">
    <citation type="submission" date="2025-09" db="UniProtKB">
        <authorList>
            <consortium name="Ensembl"/>
        </authorList>
    </citation>
    <scope>IDENTIFICATION</scope>
</reference>
<dbReference type="PANTHER" id="PTHR24089">
    <property type="entry name" value="SOLUTE CARRIER FAMILY 25"/>
    <property type="match status" value="1"/>
</dbReference>
<evidence type="ECO:0000313" key="14">
    <source>
        <dbReference type="Ensembl" id="ENSNGAP00000001705.1"/>
    </source>
</evidence>
<evidence type="ECO:0000256" key="10">
    <source>
        <dbReference type="ARBA" id="ARBA00070485"/>
    </source>
</evidence>
<dbReference type="RefSeq" id="XP_008842227.1">
    <property type="nucleotide sequence ID" value="XM_008844005.3"/>
</dbReference>
<dbReference type="Pfam" id="PF00153">
    <property type="entry name" value="Mito_carr"/>
    <property type="match status" value="3"/>
</dbReference>
<evidence type="ECO:0000256" key="8">
    <source>
        <dbReference type="ARBA" id="ARBA00023128"/>
    </source>
</evidence>
<dbReference type="PROSITE" id="PS50920">
    <property type="entry name" value="SOLCAR"/>
    <property type="match status" value="3"/>
</dbReference>
<feature type="repeat" description="Solcar" evidence="11">
    <location>
        <begin position="14"/>
        <end position="96"/>
    </location>
</feature>
<evidence type="ECO:0000256" key="7">
    <source>
        <dbReference type="ARBA" id="ARBA00022989"/>
    </source>
</evidence>
<evidence type="ECO:0000256" key="6">
    <source>
        <dbReference type="ARBA" id="ARBA00022792"/>
    </source>
</evidence>
<dbReference type="Proteomes" id="UP000694381">
    <property type="component" value="Unassembled WGS sequence"/>
</dbReference>
<protein>
    <recommendedName>
        <fullName evidence="10">Solute carrier family 25 member 43</fullName>
    </recommendedName>
</protein>
<reference evidence="14" key="1">
    <citation type="submission" date="2025-08" db="UniProtKB">
        <authorList>
            <consortium name="Ensembl"/>
        </authorList>
    </citation>
    <scope>IDENTIFICATION</scope>
</reference>
<feature type="transmembrane region" description="Helical" evidence="13">
    <location>
        <begin position="205"/>
        <end position="225"/>
    </location>
</feature>
<feature type="repeat" description="Solcar" evidence="11">
    <location>
        <begin position="104"/>
        <end position="191"/>
    </location>
</feature>
<dbReference type="OrthoDB" id="270584at2759"/>
<feature type="transmembrane region" description="Helical" evidence="13">
    <location>
        <begin position="162"/>
        <end position="185"/>
    </location>
</feature>
<dbReference type="CTD" id="203427"/>
<keyword evidence="4 11" id="KW-0812">Transmembrane</keyword>
<keyword evidence="3 12" id="KW-0813">Transport</keyword>
<dbReference type="InterPro" id="IPR023395">
    <property type="entry name" value="MCP_dom_sf"/>
</dbReference>
<evidence type="ECO:0000256" key="4">
    <source>
        <dbReference type="ARBA" id="ARBA00022692"/>
    </source>
</evidence>
<dbReference type="GO" id="GO:0055085">
    <property type="term" value="P:transmembrane transport"/>
    <property type="evidence" value="ECO:0007669"/>
    <property type="project" value="InterPro"/>
</dbReference>
<dbReference type="GeneTree" id="ENSGT00940000160686"/>
<comment type="similarity">
    <text evidence="2 12">Belongs to the mitochondrial carrier (TC 2.A.29) family.</text>
</comment>
<evidence type="ECO:0000256" key="9">
    <source>
        <dbReference type="ARBA" id="ARBA00023136"/>
    </source>
</evidence>
<organism evidence="14 15">
    <name type="scientific">Nannospalax galili</name>
    <name type="common">Northern Israeli blind subterranean mole rat</name>
    <name type="synonym">Spalax galili</name>
    <dbReference type="NCBI Taxonomy" id="1026970"/>
    <lineage>
        <taxon>Eukaryota</taxon>
        <taxon>Metazoa</taxon>
        <taxon>Chordata</taxon>
        <taxon>Craniata</taxon>
        <taxon>Vertebrata</taxon>
        <taxon>Euteleostomi</taxon>
        <taxon>Mammalia</taxon>
        <taxon>Eutheria</taxon>
        <taxon>Euarchontoglires</taxon>
        <taxon>Glires</taxon>
        <taxon>Rodentia</taxon>
        <taxon>Myomorpha</taxon>
        <taxon>Muroidea</taxon>
        <taxon>Spalacidae</taxon>
        <taxon>Spalacinae</taxon>
        <taxon>Nannospalax</taxon>
    </lineage>
</organism>
<dbReference type="GO" id="GO:0005743">
    <property type="term" value="C:mitochondrial inner membrane"/>
    <property type="evidence" value="ECO:0007669"/>
    <property type="project" value="UniProtKB-SubCell"/>
</dbReference>
<evidence type="ECO:0000256" key="13">
    <source>
        <dbReference type="SAM" id="Phobius"/>
    </source>
</evidence>